<dbReference type="EMBL" id="BHZD01000001">
    <property type="protein sequence ID" value="GCD45848.1"/>
    <property type="molecule type" value="Genomic_DNA"/>
</dbReference>
<sequence length="186" mass="19736">MTPHTTWKVPLVISRMRRTVLAGILGATTAVGAVSAFTIAQAAPQPAEVQQTAADAAMSSAVEDFNYPDAERILKEKGIKLGRGDGHIILSECKNDDIRVWTTSTSEDGNKYCFKVTGKSGYLTLEVPETFGVQALDRPVEATLTSDGKKQTVKVTEGTTEQVGVGDGRPGASGKEATLVELRVKG</sequence>
<dbReference type="AlphaFoldDB" id="A0A401W969"/>
<feature type="signal peptide" evidence="1">
    <location>
        <begin position="1"/>
        <end position="42"/>
    </location>
</feature>
<evidence type="ECO:0000313" key="3">
    <source>
        <dbReference type="Proteomes" id="UP000286746"/>
    </source>
</evidence>
<organism evidence="2 3">
    <name type="scientific">Streptomyces paromomycinus</name>
    <name type="common">Streptomyces rimosus subsp. paromomycinus</name>
    <dbReference type="NCBI Taxonomy" id="92743"/>
    <lineage>
        <taxon>Bacteria</taxon>
        <taxon>Bacillati</taxon>
        <taxon>Actinomycetota</taxon>
        <taxon>Actinomycetes</taxon>
        <taxon>Kitasatosporales</taxon>
        <taxon>Streptomycetaceae</taxon>
        <taxon>Streptomyces</taxon>
    </lineage>
</organism>
<proteinExistence type="predicted"/>
<evidence type="ECO:0008006" key="4">
    <source>
        <dbReference type="Google" id="ProtNLM"/>
    </source>
</evidence>
<dbReference type="Proteomes" id="UP000286746">
    <property type="component" value="Unassembled WGS sequence"/>
</dbReference>
<name>A0A401W969_STREY</name>
<evidence type="ECO:0000256" key="1">
    <source>
        <dbReference type="SAM" id="SignalP"/>
    </source>
</evidence>
<keyword evidence="1" id="KW-0732">Signal</keyword>
<gene>
    <name evidence="2" type="ORF">GKJPGBOP_05591</name>
</gene>
<accession>A0A401W969</accession>
<reference evidence="2 3" key="1">
    <citation type="submission" date="2018-11" db="EMBL/GenBank/DDBJ databases">
        <title>Whole genome sequence of Streptomyces paromomycinus NBRC 15454(T).</title>
        <authorList>
            <person name="Komaki H."/>
            <person name="Tamura T."/>
        </authorList>
    </citation>
    <scope>NUCLEOTIDE SEQUENCE [LARGE SCALE GENOMIC DNA]</scope>
    <source>
        <strain evidence="2 3">NBRC 15454</strain>
    </source>
</reference>
<protein>
    <recommendedName>
        <fullName evidence="4">Secreted protein</fullName>
    </recommendedName>
</protein>
<keyword evidence="3" id="KW-1185">Reference proteome</keyword>
<evidence type="ECO:0000313" key="2">
    <source>
        <dbReference type="EMBL" id="GCD45848.1"/>
    </source>
</evidence>
<feature type="chain" id="PRO_5019020497" description="Secreted protein" evidence="1">
    <location>
        <begin position="43"/>
        <end position="186"/>
    </location>
</feature>
<comment type="caution">
    <text evidence="2">The sequence shown here is derived from an EMBL/GenBank/DDBJ whole genome shotgun (WGS) entry which is preliminary data.</text>
</comment>